<dbReference type="Proteomes" id="UP000826271">
    <property type="component" value="Unassembled WGS sequence"/>
</dbReference>
<name>A0AAV6WUC9_9LAMI</name>
<evidence type="ECO:0000256" key="1">
    <source>
        <dbReference type="SAM" id="MobiDB-lite"/>
    </source>
</evidence>
<dbReference type="AlphaFoldDB" id="A0AAV6WUC9"/>
<reference evidence="2" key="1">
    <citation type="submission" date="2019-10" db="EMBL/GenBank/DDBJ databases">
        <authorList>
            <person name="Zhang R."/>
            <person name="Pan Y."/>
            <person name="Wang J."/>
            <person name="Ma R."/>
            <person name="Yu S."/>
        </authorList>
    </citation>
    <scope>NUCLEOTIDE SEQUENCE</scope>
    <source>
        <strain evidence="2">LA-IB0</strain>
        <tissue evidence="2">Leaf</tissue>
    </source>
</reference>
<sequence length="253" mass="29415">MAMSYVIRKTSSPAMVPLALRAISISSARVVLPESGSFRSHQFSTAAVDQKLVKVLKSKIKSMERRCLFKFTESHLISLSKWMITNVIPDYKWNFPERKLQVRIPSRVIRKEDDNNENRTDNNDNNSSTYSSDEEEEEEQKYNVRLNLYIYKEDGTNMEIDVLGSVDEIIVERIQIYEPISSLFRVHTAPKFKELARDVQYSIKDFIGVKGINKTNVEFLLKYMIRRPGGYHGKKNKLRFLKAFKKCVSQQVC</sequence>
<keyword evidence="3" id="KW-1185">Reference proteome</keyword>
<evidence type="ECO:0000313" key="3">
    <source>
        <dbReference type="Proteomes" id="UP000826271"/>
    </source>
</evidence>
<feature type="region of interest" description="Disordered" evidence="1">
    <location>
        <begin position="111"/>
        <end position="138"/>
    </location>
</feature>
<dbReference type="SUPFAM" id="SSF54529">
    <property type="entry name" value="Mitochondrial glycoprotein MAM33-like"/>
    <property type="match status" value="1"/>
</dbReference>
<protein>
    <submittedName>
        <fullName evidence="2">Uncharacterized protein</fullName>
    </submittedName>
</protein>
<proteinExistence type="predicted"/>
<evidence type="ECO:0000313" key="2">
    <source>
        <dbReference type="EMBL" id="KAG8374294.1"/>
    </source>
</evidence>
<organism evidence="2 3">
    <name type="scientific">Buddleja alternifolia</name>
    <dbReference type="NCBI Taxonomy" id="168488"/>
    <lineage>
        <taxon>Eukaryota</taxon>
        <taxon>Viridiplantae</taxon>
        <taxon>Streptophyta</taxon>
        <taxon>Embryophyta</taxon>
        <taxon>Tracheophyta</taxon>
        <taxon>Spermatophyta</taxon>
        <taxon>Magnoliopsida</taxon>
        <taxon>eudicotyledons</taxon>
        <taxon>Gunneridae</taxon>
        <taxon>Pentapetalae</taxon>
        <taxon>asterids</taxon>
        <taxon>lamiids</taxon>
        <taxon>Lamiales</taxon>
        <taxon>Scrophulariaceae</taxon>
        <taxon>Buddlejeae</taxon>
        <taxon>Buddleja</taxon>
    </lineage>
</organism>
<feature type="compositionally biased region" description="Basic and acidic residues" evidence="1">
    <location>
        <begin position="111"/>
        <end position="122"/>
    </location>
</feature>
<dbReference type="Pfam" id="PF02330">
    <property type="entry name" value="MAM33"/>
    <property type="match status" value="1"/>
</dbReference>
<dbReference type="InterPro" id="IPR003428">
    <property type="entry name" value="MAM33"/>
</dbReference>
<dbReference type="EMBL" id="WHWC01000011">
    <property type="protein sequence ID" value="KAG8374294.1"/>
    <property type="molecule type" value="Genomic_DNA"/>
</dbReference>
<dbReference type="InterPro" id="IPR036561">
    <property type="entry name" value="MAM33_sf"/>
</dbReference>
<dbReference type="Gene3D" id="3.10.280.10">
    <property type="entry name" value="Mitochondrial glycoprotein"/>
    <property type="match status" value="1"/>
</dbReference>
<dbReference type="GO" id="GO:0005759">
    <property type="term" value="C:mitochondrial matrix"/>
    <property type="evidence" value="ECO:0007669"/>
    <property type="project" value="InterPro"/>
</dbReference>
<gene>
    <name evidence="2" type="ORF">BUALT_Bualt11G0116800</name>
</gene>
<comment type="caution">
    <text evidence="2">The sequence shown here is derived from an EMBL/GenBank/DDBJ whole genome shotgun (WGS) entry which is preliminary data.</text>
</comment>
<accession>A0AAV6WUC9</accession>